<accession>A0A075WHS2</accession>
<organism evidence="1 2">
    <name type="scientific">Archaeoglobus fulgidus DSM 8774</name>
    <dbReference type="NCBI Taxonomy" id="1344584"/>
    <lineage>
        <taxon>Archaea</taxon>
        <taxon>Methanobacteriati</taxon>
        <taxon>Methanobacteriota</taxon>
        <taxon>Archaeoglobi</taxon>
        <taxon>Archaeoglobales</taxon>
        <taxon>Archaeoglobaceae</taxon>
        <taxon>Archaeoglobus</taxon>
    </lineage>
</organism>
<dbReference type="HOGENOM" id="CLU_1824421_0_0_2"/>
<dbReference type="InterPro" id="IPR029039">
    <property type="entry name" value="Flavoprotein-like_sf"/>
</dbReference>
<dbReference type="Gene3D" id="3.40.50.360">
    <property type="match status" value="1"/>
</dbReference>
<dbReference type="EMBL" id="CP006577">
    <property type="protein sequence ID" value="AIG99342.1"/>
    <property type="molecule type" value="Genomic_DNA"/>
</dbReference>
<reference evidence="1 2" key="1">
    <citation type="submission" date="2013-07" db="EMBL/GenBank/DDBJ databases">
        <title>Genome of Archaeoglobus fulgidus.</title>
        <authorList>
            <person name="Fiebig A."/>
            <person name="Birkeland N.-K."/>
        </authorList>
    </citation>
    <scope>NUCLEOTIDE SEQUENCE [LARGE SCALE GENOMIC DNA]</scope>
    <source>
        <strain evidence="1 2">DSM 8774</strain>
    </source>
</reference>
<proteinExistence type="predicted"/>
<evidence type="ECO:0000313" key="1">
    <source>
        <dbReference type="EMBL" id="AIG99342.1"/>
    </source>
</evidence>
<name>A0A075WHS2_ARCFL</name>
<gene>
    <name evidence="1" type="ORF">AFULGI_00026320</name>
</gene>
<dbReference type="RefSeq" id="WP_010879821.1">
    <property type="nucleotide sequence ID" value="NZ_CP006577.1"/>
</dbReference>
<dbReference type="AlphaFoldDB" id="A0A075WHS2"/>
<dbReference type="KEGG" id="afg:AFULGI_00026320"/>
<evidence type="ECO:0000313" key="2">
    <source>
        <dbReference type="Proteomes" id="UP000028501"/>
    </source>
</evidence>
<sequence>MNLYFFTFTGNSRKIAEMVADELAVELREIKSLRLPYIAWLLLSFVPCMAVKIDVQPPTGKEIILCFPKWTFNCPPVTAFLKKFAKGREIRMIICYGGFDERRYAEFYKSFALKCGAKKADYLLVKRRELRENPEKVRDNIKKWLKIS</sequence>
<dbReference type="GeneID" id="24796097"/>
<dbReference type="SMR" id="A0A075WHS2"/>
<dbReference type="SUPFAM" id="SSF52218">
    <property type="entry name" value="Flavoproteins"/>
    <property type="match status" value="1"/>
</dbReference>
<dbReference type="Proteomes" id="UP000028501">
    <property type="component" value="Chromosome"/>
</dbReference>
<protein>
    <submittedName>
        <fullName evidence="1">Flavodoxine</fullName>
    </submittedName>
</protein>